<evidence type="ECO:0000313" key="2">
    <source>
        <dbReference type="EMBL" id="SHJ65670.1"/>
    </source>
</evidence>
<dbReference type="InterPro" id="IPR029151">
    <property type="entry name" value="Sensor-like_sf"/>
</dbReference>
<evidence type="ECO:0000313" key="3">
    <source>
        <dbReference type="Proteomes" id="UP000183994"/>
    </source>
</evidence>
<organism evidence="2 3">
    <name type="scientific">Desulfatibacillum alkenivorans DSM 16219</name>
    <dbReference type="NCBI Taxonomy" id="1121393"/>
    <lineage>
        <taxon>Bacteria</taxon>
        <taxon>Pseudomonadati</taxon>
        <taxon>Thermodesulfobacteriota</taxon>
        <taxon>Desulfobacteria</taxon>
        <taxon>Desulfobacterales</taxon>
        <taxon>Desulfatibacillaceae</taxon>
        <taxon>Desulfatibacillum</taxon>
    </lineage>
</organism>
<gene>
    <name evidence="2" type="ORF">SAMN02745216_02017</name>
</gene>
<dbReference type="SUPFAM" id="SSF103190">
    <property type="entry name" value="Sensory domain-like"/>
    <property type="match status" value="1"/>
</dbReference>
<evidence type="ECO:0008006" key="4">
    <source>
        <dbReference type="Google" id="ProtNLM"/>
    </source>
</evidence>
<evidence type="ECO:0000256" key="1">
    <source>
        <dbReference type="SAM" id="SignalP"/>
    </source>
</evidence>
<reference evidence="3" key="1">
    <citation type="submission" date="2016-11" db="EMBL/GenBank/DDBJ databases">
        <authorList>
            <person name="Varghese N."/>
            <person name="Submissions S."/>
        </authorList>
    </citation>
    <scope>NUCLEOTIDE SEQUENCE [LARGE SCALE GENOMIC DNA]</scope>
    <source>
        <strain evidence="3">DSM 16219</strain>
    </source>
</reference>
<dbReference type="OrthoDB" id="5759972at2"/>
<keyword evidence="3" id="KW-1185">Reference proteome</keyword>
<dbReference type="Proteomes" id="UP000183994">
    <property type="component" value="Unassembled WGS sequence"/>
</dbReference>
<feature type="chain" id="PRO_5012748356" description="Cache domain-containing protein" evidence="1">
    <location>
        <begin position="27"/>
        <end position="280"/>
    </location>
</feature>
<dbReference type="Gene3D" id="3.30.450.20">
    <property type="entry name" value="PAS domain"/>
    <property type="match status" value="1"/>
</dbReference>
<dbReference type="STRING" id="1121393.SAMN02745216_02017"/>
<protein>
    <recommendedName>
        <fullName evidence="4">Cache domain-containing protein</fullName>
    </recommendedName>
</protein>
<dbReference type="RefSeq" id="WP_139264678.1">
    <property type="nucleotide sequence ID" value="NZ_FQZU01000010.1"/>
</dbReference>
<proteinExistence type="predicted"/>
<feature type="signal peptide" evidence="1">
    <location>
        <begin position="1"/>
        <end position="26"/>
    </location>
</feature>
<dbReference type="CDD" id="cd12914">
    <property type="entry name" value="PDC1_DGC_like"/>
    <property type="match status" value="1"/>
</dbReference>
<name>A0A1M6L3A5_9BACT</name>
<dbReference type="EMBL" id="FQZU01000010">
    <property type="protein sequence ID" value="SHJ65670.1"/>
    <property type="molecule type" value="Genomic_DNA"/>
</dbReference>
<sequence>MTLQANLRTLIALAALVLFCASLAPAAAEPPCIANPKSAPCIGARQPNAPPCLRGSYGPRTAQIAQMKYLAESMLAAYASQADVRLEAVLQNLRTLALTPQVRSGDWEKMQGLISAFQEQNPQLLVFYINPDGSYYTAELGLTGKNLSDRAYFPGLMKGDEVVGSIVVGKTSGKKSFIVGAPVTNNSAVTGAMGAAIYAENFAAAMENAMPVPDSMVIVAADKTDVLALCSGLDQRTNPPCLQTGALPCLKDMEKQNNLSVVSSLTGWKFTIVGPGCPVK</sequence>
<accession>A0A1M6L3A5</accession>
<keyword evidence="1" id="KW-0732">Signal</keyword>
<dbReference type="AlphaFoldDB" id="A0A1M6L3A5"/>